<dbReference type="Proteomes" id="UP000284543">
    <property type="component" value="Unassembled WGS sequence"/>
</dbReference>
<feature type="signal peptide" evidence="1">
    <location>
        <begin position="1"/>
        <end position="26"/>
    </location>
</feature>
<evidence type="ECO:0000313" key="2">
    <source>
        <dbReference type="EMBL" id="RGV78556.1"/>
    </source>
</evidence>
<dbReference type="RefSeq" id="WP_117625664.1">
    <property type="nucleotide sequence ID" value="NZ_CAUHGS010000006.1"/>
</dbReference>
<comment type="caution">
    <text evidence="2">The sequence shown here is derived from an EMBL/GenBank/DDBJ whole genome shotgun (WGS) entry which is preliminary data.</text>
</comment>
<dbReference type="AlphaFoldDB" id="A0A412ZEA9"/>
<organism evidence="2 3">
    <name type="scientific">Enterocloster bolteae</name>
    <dbReference type="NCBI Taxonomy" id="208479"/>
    <lineage>
        <taxon>Bacteria</taxon>
        <taxon>Bacillati</taxon>
        <taxon>Bacillota</taxon>
        <taxon>Clostridia</taxon>
        <taxon>Lachnospirales</taxon>
        <taxon>Lachnospiraceae</taxon>
        <taxon>Enterocloster</taxon>
    </lineage>
</organism>
<protein>
    <recommendedName>
        <fullName evidence="4">DUF4846 domain-containing protein</fullName>
    </recommendedName>
</protein>
<gene>
    <name evidence="2" type="ORF">DWW02_02140</name>
</gene>
<dbReference type="EMBL" id="QRZM01000001">
    <property type="protein sequence ID" value="RGV78556.1"/>
    <property type="molecule type" value="Genomic_DNA"/>
</dbReference>
<name>A0A412ZEA9_9FIRM</name>
<keyword evidence="1" id="KW-0732">Signal</keyword>
<evidence type="ECO:0000313" key="3">
    <source>
        <dbReference type="Proteomes" id="UP000284543"/>
    </source>
</evidence>
<dbReference type="InterPro" id="IPR032315">
    <property type="entry name" value="DUF4846"/>
</dbReference>
<evidence type="ECO:0000256" key="1">
    <source>
        <dbReference type="SAM" id="SignalP"/>
    </source>
</evidence>
<accession>A0A412ZEA9</accession>
<feature type="chain" id="PRO_5019549972" description="DUF4846 domain-containing protein" evidence="1">
    <location>
        <begin position="27"/>
        <end position="316"/>
    </location>
</feature>
<dbReference type="Pfam" id="PF16138">
    <property type="entry name" value="DUF4846"/>
    <property type="match status" value="1"/>
</dbReference>
<reference evidence="2 3" key="1">
    <citation type="submission" date="2018-08" db="EMBL/GenBank/DDBJ databases">
        <title>A genome reference for cultivated species of the human gut microbiota.</title>
        <authorList>
            <person name="Zou Y."/>
            <person name="Xue W."/>
            <person name="Luo G."/>
        </authorList>
    </citation>
    <scope>NUCLEOTIDE SEQUENCE [LARGE SCALE GENOMIC DNA]</scope>
    <source>
        <strain evidence="2 3">AF14-18</strain>
    </source>
</reference>
<sequence>MVKWIRGAAGMVFLAAFLWGCSPGQADEQMAEEQQQAVAGLEGRDVQRVTQTASPEPEGTGIAVNPSGAVLSERIPVPSGFQRTDAGEGSFQDYIRSYPLKPDRSPVMLYDGSEKGNQTAHAAVFALPVFDSDLQQCADSLMRMYGEYLWAHGAGDEIAFHLTNGFLMDYASWREGNRLSVDGNQVSWVKKASYDDSYETFLLYMKYVMMYAGTLSLDNECTAIDISRIKAGDMFIKGGSPGHCVMVADVAVNGDGDICFLLAQGYMPAQDFHILNNPLHMDDPWYYASELSYPLKTPEYVFQEGSLKRWYLSDFL</sequence>
<evidence type="ECO:0008006" key="4">
    <source>
        <dbReference type="Google" id="ProtNLM"/>
    </source>
</evidence>
<proteinExistence type="predicted"/>